<keyword evidence="3" id="KW-1185">Reference proteome</keyword>
<dbReference type="EMBL" id="VSWC01000157">
    <property type="protein sequence ID" value="KAA1074957.1"/>
    <property type="molecule type" value="Genomic_DNA"/>
</dbReference>
<protein>
    <submittedName>
        <fullName evidence="2">Uncharacterized protein</fullName>
    </submittedName>
</protein>
<organism evidence="2 3">
    <name type="scientific">Puccinia graminis f. sp. tritici</name>
    <dbReference type="NCBI Taxonomy" id="56615"/>
    <lineage>
        <taxon>Eukaryota</taxon>
        <taxon>Fungi</taxon>
        <taxon>Dikarya</taxon>
        <taxon>Basidiomycota</taxon>
        <taxon>Pucciniomycotina</taxon>
        <taxon>Pucciniomycetes</taxon>
        <taxon>Pucciniales</taxon>
        <taxon>Pucciniaceae</taxon>
        <taxon>Puccinia</taxon>
    </lineage>
</organism>
<evidence type="ECO:0000313" key="2">
    <source>
        <dbReference type="EMBL" id="KAA1074957.1"/>
    </source>
</evidence>
<accession>A0A5B0MCU4</accession>
<dbReference type="OrthoDB" id="10568209at2759"/>
<name>A0A5B0MCU4_PUCGR</name>
<comment type="caution">
    <text evidence="2">The sequence shown here is derived from an EMBL/GenBank/DDBJ whole genome shotgun (WGS) entry which is preliminary data.</text>
</comment>
<gene>
    <name evidence="2" type="ORF">PGT21_025598</name>
</gene>
<evidence type="ECO:0000313" key="3">
    <source>
        <dbReference type="Proteomes" id="UP000324748"/>
    </source>
</evidence>
<feature type="compositionally biased region" description="Polar residues" evidence="1">
    <location>
        <begin position="1"/>
        <end position="16"/>
    </location>
</feature>
<reference evidence="2 3" key="1">
    <citation type="submission" date="2019-05" db="EMBL/GenBank/DDBJ databases">
        <title>Emergence of the Ug99 lineage of the wheat stem rust pathogen through somatic hybridization.</title>
        <authorList>
            <person name="Li F."/>
            <person name="Upadhyaya N.M."/>
            <person name="Sperschneider J."/>
            <person name="Matny O."/>
            <person name="Nguyen-Phuc H."/>
            <person name="Mago R."/>
            <person name="Raley C."/>
            <person name="Miller M.E."/>
            <person name="Silverstein K.A.T."/>
            <person name="Henningsen E."/>
            <person name="Hirsch C.D."/>
            <person name="Visser B."/>
            <person name="Pretorius Z.A."/>
            <person name="Steffenson B.J."/>
            <person name="Schwessinger B."/>
            <person name="Dodds P.N."/>
            <person name="Figueroa M."/>
        </authorList>
    </citation>
    <scope>NUCLEOTIDE SEQUENCE [LARGE SCALE GENOMIC DNA]</scope>
    <source>
        <strain evidence="2">21-0</strain>
    </source>
</reference>
<proteinExistence type="predicted"/>
<feature type="region of interest" description="Disordered" evidence="1">
    <location>
        <begin position="1"/>
        <end position="43"/>
    </location>
</feature>
<dbReference type="Proteomes" id="UP000324748">
    <property type="component" value="Unassembled WGS sequence"/>
</dbReference>
<feature type="compositionally biased region" description="Polar residues" evidence="1">
    <location>
        <begin position="34"/>
        <end position="43"/>
    </location>
</feature>
<dbReference type="AlphaFoldDB" id="A0A5B0MCU4"/>
<evidence type="ECO:0000256" key="1">
    <source>
        <dbReference type="SAM" id="MobiDB-lite"/>
    </source>
</evidence>
<sequence length="129" mass="13710">MTDVSPASSAKTNQTERGLAPKTFIVASPPSNPSTPHLTASSSFPDSLPIAAIGSITIIDDVNASADPQVAPDLSQAALEQYNDIDAYLTTLKADEAKKKKKKKKKKTPDPTSITDNPVLFYELLSPLV</sequence>